<protein>
    <submittedName>
        <fullName evidence="5">PCOADO domain-containing protein</fullName>
    </submittedName>
</protein>
<keyword evidence="3" id="KW-0408">Iron</keyword>
<dbReference type="EMBL" id="JAKKPZ010000003">
    <property type="protein sequence ID" value="KAI1723813.1"/>
    <property type="molecule type" value="Genomic_DNA"/>
</dbReference>
<proteinExistence type="predicted"/>
<evidence type="ECO:0000256" key="3">
    <source>
        <dbReference type="ARBA" id="ARBA00023004"/>
    </source>
</evidence>
<dbReference type="Proteomes" id="UP001201812">
    <property type="component" value="Unassembled WGS sequence"/>
</dbReference>
<gene>
    <name evidence="5" type="ORF">DdX_03989</name>
</gene>
<evidence type="ECO:0000256" key="1">
    <source>
        <dbReference type="ARBA" id="ARBA00022723"/>
    </source>
</evidence>
<dbReference type="PANTHER" id="PTHR22966:SF61">
    <property type="entry name" value="2-AMINOETHANETHIOL DIOXYGENASE"/>
    <property type="match status" value="1"/>
</dbReference>
<dbReference type="SUPFAM" id="SSF51182">
    <property type="entry name" value="RmlC-like cupins"/>
    <property type="match status" value="1"/>
</dbReference>
<dbReference type="InterPro" id="IPR014710">
    <property type="entry name" value="RmlC-like_jellyroll"/>
</dbReference>
<evidence type="ECO:0000313" key="6">
    <source>
        <dbReference type="Proteomes" id="UP001201812"/>
    </source>
</evidence>
<keyword evidence="6" id="KW-1185">Reference proteome</keyword>
<accession>A0AAD4NEP6</accession>
<keyword evidence="1" id="KW-0479">Metal-binding</keyword>
<feature type="transmembrane region" description="Helical" evidence="4">
    <location>
        <begin position="46"/>
        <end position="67"/>
    </location>
</feature>
<feature type="transmembrane region" description="Helical" evidence="4">
    <location>
        <begin position="79"/>
        <end position="101"/>
    </location>
</feature>
<dbReference type="AlphaFoldDB" id="A0AAD4NEP6"/>
<dbReference type="PANTHER" id="PTHR22966">
    <property type="entry name" value="2-AMINOETHANETHIOL DIOXYGENASE"/>
    <property type="match status" value="1"/>
</dbReference>
<keyword evidence="2" id="KW-0560">Oxidoreductase</keyword>
<dbReference type="CDD" id="cd20289">
    <property type="entry name" value="cupin_ADO"/>
    <property type="match status" value="1"/>
</dbReference>
<dbReference type="InterPro" id="IPR011051">
    <property type="entry name" value="RmlC_Cupin_sf"/>
</dbReference>
<sequence length="408" mass="45951">MTASDEKDDRYVICCCCHVTCLCLSIAGVLSILHAIWLGFAIWQSIWFSIVVNVITLICYACVVVGICAKLYWLLIPEIIFSITFICKYVLEMVLGIVLIFKIGCERVSIIEQFGKFDLELRAYKEFPPNWIPFWMLFFVCIKIAIKLAKLIKSMQIMVSDLRELLARLTPLAVKLTNTSTTSTASTSSPAISSLIQELRTLVSSVTENTLKSVSILPDASPSKNRLYAPVFYSQVSVSPNFESALFGFRCAGNTIPLHNHPHMYGFLKAIRGRVLVSSFSWLNHSEEANLIQSASEQIKRARWRPAKFEGSLILSSSGDPDNSVAVLDPLNGNLHTVQAVDDGATFFDLLVPGYRNHPCTYYAEDFEKPLQTGATYWMREIPEPSDFITQHLPRIDRNQNLTSYDKY</sequence>
<evidence type="ECO:0000256" key="4">
    <source>
        <dbReference type="SAM" id="Phobius"/>
    </source>
</evidence>
<feature type="transmembrane region" description="Helical" evidence="4">
    <location>
        <begin position="131"/>
        <end position="149"/>
    </location>
</feature>
<feature type="transmembrane region" description="Helical" evidence="4">
    <location>
        <begin position="12"/>
        <end position="40"/>
    </location>
</feature>
<dbReference type="Pfam" id="PF07847">
    <property type="entry name" value="PCO_ADO"/>
    <property type="match status" value="1"/>
</dbReference>
<name>A0AAD4NEP6_9BILA</name>
<dbReference type="InterPro" id="IPR012864">
    <property type="entry name" value="PCO/ADO"/>
</dbReference>
<comment type="caution">
    <text evidence="5">The sequence shown here is derived from an EMBL/GenBank/DDBJ whole genome shotgun (WGS) entry which is preliminary data.</text>
</comment>
<dbReference type="GO" id="GO:0046872">
    <property type="term" value="F:metal ion binding"/>
    <property type="evidence" value="ECO:0007669"/>
    <property type="project" value="UniProtKB-KW"/>
</dbReference>
<organism evidence="5 6">
    <name type="scientific">Ditylenchus destructor</name>
    <dbReference type="NCBI Taxonomy" id="166010"/>
    <lineage>
        <taxon>Eukaryota</taxon>
        <taxon>Metazoa</taxon>
        <taxon>Ecdysozoa</taxon>
        <taxon>Nematoda</taxon>
        <taxon>Chromadorea</taxon>
        <taxon>Rhabditida</taxon>
        <taxon>Tylenchina</taxon>
        <taxon>Tylenchomorpha</taxon>
        <taxon>Sphaerularioidea</taxon>
        <taxon>Anguinidae</taxon>
        <taxon>Anguininae</taxon>
        <taxon>Ditylenchus</taxon>
    </lineage>
</organism>
<evidence type="ECO:0000313" key="5">
    <source>
        <dbReference type="EMBL" id="KAI1723813.1"/>
    </source>
</evidence>
<evidence type="ECO:0000256" key="2">
    <source>
        <dbReference type="ARBA" id="ARBA00023002"/>
    </source>
</evidence>
<dbReference type="Gene3D" id="2.60.120.10">
    <property type="entry name" value="Jelly Rolls"/>
    <property type="match status" value="1"/>
</dbReference>
<dbReference type="GO" id="GO:0005739">
    <property type="term" value="C:mitochondrion"/>
    <property type="evidence" value="ECO:0007669"/>
    <property type="project" value="TreeGrafter"/>
</dbReference>
<dbReference type="GO" id="GO:0016702">
    <property type="term" value="F:oxidoreductase activity, acting on single donors with incorporation of molecular oxygen, incorporation of two atoms of oxygen"/>
    <property type="evidence" value="ECO:0007669"/>
    <property type="project" value="InterPro"/>
</dbReference>
<keyword evidence="4" id="KW-1133">Transmembrane helix</keyword>
<reference evidence="5" key="1">
    <citation type="submission" date="2022-01" db="EMBL/GenBank/DDBJ databases">
        <title>Genome Sequence Resource for Two Populations of Ditylenchus destructor, the Migratory Endoparasitic Phytonematode.</title>
        <authorList>
            <person name="Zhang H."/>
            <person name="Lin R."/>
            <person name="Xie B."/>
        </authorList>
    </citation>
    <scope>NUCLEOTIDE SEQUENCE</scope>
    <source>
        <strain evidence="5">BazhouSP</strain>
    </source>
</reference>
<keyword evidence="4" id="KW-0812">Transmembrane</keyword>
<keyword evidence="4" id="KW-0472">Membrane</keyword>